<dbReference type="PANTHER" id="PTHR22950:SF666">
    <property type="entry name" value="VACUOLAR AMINO ACID TRANSPORTER 4"/>
    <property type="match status" value="1"/>
</dbReference>
<feature type="transmembrane region" description="Helical" evidence="6">
    <location>
        <begin position="579"/>
        <end position="595"/>
    </location>
</feature>
<evidence type="ECO:0000256" key="6">
    <source>
        <dbReference type="SAM" id="Phobius"/>
    </source>
</evidence>
<feature type="transmembrane region" description="Helical" evidence="6">
    <location>
        <begin position="316"/>
        <end position="338"/>
    </location>
</feature>
<dbReference type="Proteomes" id="UP000268321">
    <property type="component" value="Unassembled WGS sequence"/>
</dbReference>
<feature type="transmembrane region" description="Helical" evidence="6">
    <location>
        <begin position="350"/>
        <end position="371"/>
    </location>
</feature>
<organism evidence="8 9">
    <name type="scientific">Metschnikowia bicuspidata</name>
    <dbReference type="NCBI Taxonomy" id="27322"/>
    <lineage>
        <taxon>Eukaryota</taxon>
        <taxon>Fungi</taxon>
        <taxon>Dikarya</taxon>
        <taxon>Ascomycota</taxon>
        <taxon>Saccharomycotina</taxon>
        <taxon>Pichiomycetes</taxon>
        <taxon>Metschnikowiaceae</taxon>
        <taxon>Metschnikowia</taxon>
    </lineage>
</organism>
<feature type="transmembrane region" description="Helical" evidence="6">
    <location>
        <begin position="494"/>
        <end position="516"/>
    </location>
</feature>
<keyword evidence="9" id="KW-1185">Reference proteome</keyword>
<evidence type="ECO:0000256" key="2">
    <source>
        <dbReference type="ARBA" id="ARBA00008066"/>
    </source>
</evidence>
<keyword evidence="4 6" id="KW-1133">Transmembrane helix</keyword>
<sequence>MPDKQPFPDAIHPATLHSLPCNAPFLQTPLTSPRTLIHGSLSAAFSNNHTPDPRPDSALHSTYEEHVTNINMGSATVDYKTVSKHLGKPLETLKMQGGDVARHMYHQLESAAKAASDKSLRRSRLSSFLDYLSALRRESTASDINVPGGFRREFIINRSLQQKRPPPSFLTRNFMEFLTIYGHFAGEDFGEDSDADTDVDAVLDYEDVFDEEALLLHERRIHASQRMPRKPSPPLQGTASEFKTFCLMFKALVGSGILFLPRAFCNGGLIFSTITLAGFGVLTYVCFIVLIRSKEALGRGSFGELGLVTHGRPLKYSIMVSIIISQIGFVATYILFTAENMHSFFREVCGIYIAKPLPVAIQCALLIPLVLIRKITKLSLTSFVSSVFILLGLVIIFYFAGVQLYTHGVGPKIEQFNAASWPMLIGVAVTAFEGIGLILPIQAVMARPQNFPKVLLVSVATQTMLLVTIGVVGYSAYGENVRLIIILNFDQSNMAVQLILVLYSAAVFLTAPLQLFPAIRIGESALFNSRFFVKRGTRPRSSEGKYNLHVKWMKNLFRAAFVVAISVLAYANLNNLDKFVSLNGCFACIPLVYIYPPMIHMKTYAKAPQQSRLLYVLDWVIMVVGLLAVVYTTYQILFRME</sequence>
<dbReference type="EMBL" id="ML004432">
    <property type="protein sequence ID" value="RKP32303.1"/>
    <property type="molecule type" value="Genomic_DNA"/>
</dbReference>
<feature type="transmembrane region" description="Helical" evidence="6">
    <location>
        <begin position="421"/>
        <end position="442"/>
    </location>
</feature>
<evidence type="ECO:0000256" key="3">
    <source>
        <dbReference type="ARBA" id="ARBA00022692"/>
    </source>
</evidence>
<keyword evidence="5 6" id="KW-0472">Membrane</keyword>
<reference evidence="9" key="1">
    <citation type="journal article" date="2018" name="Nat. Microbiol.">
        <title>Leveraging single-cell genomics to expand the fungal tree of life.</title>
        <authorList>
            <person name="Ahrendt S.R."/>
            <person name="Quandt C.A."/>
            <person name="Ciobanu D."/>
            <person name="Clum A."/>
            <person name="Salamov A."/>
            <person name="Andreopoulos B."/>
            <person name="Cheng J.F."/>
            <person name="Woyke T."/>
            <person name="Pelin A."/>
            <person name="Henrissat B."/>
            <person name="Reynolds N.K."/>
            <person name="Benny G.L."/>
            <person name="Smith M.E."/>
            <person name="James T.Y."/>
            <person name="Grigoriev I.V."/>
        </authorList>
    </citation>
    <scope>NUCLEOTIDE SEQUENCE [LARGE SCALE GENOMIC DNA]</scope>
    <source>
        <strain evidence="9">Baker2002</strain>
    </source>
</reference>
<evidence type="ECO:0000256" key="4">
    <source>
        <dbReference type="ARBA" id="ARBA00022989"/>
    </source>
</evidence>
<proteinExistence type="inferred from homology"/>
<feature type="transmembrane region" description="Helical" evidence="6">
    <location>
        <begin position="270"/>
        <end position="291"/>
    </location>
</feature>
<name>A0A4P9ZH65_9ASCO</name>
<evidence type="ECO:0000256" key="5">
    <source>
        <dbReference type="ARBA" id="ARBA00023136"/>
    </source>
</evidence>
<protein>
    <recommendedName>
        <fullName evidence="7">Amino acid transporter transmembrane domain-containing protein</fullName>
    </recommendedName>
</protein>
<comment type="similarity">
    <text evidence="2">Belongs to the amino acid/polyamine transporter 2 family.</text>
</comment>
<evidence type="ECO:0000313" key="9">
    <source>
        <dbReference type="Proteomes" id="UP000268321"/>
    </source>
</evidence>
<dbReference type="GO" id="GO:0005302">
    <property type="term" value="F:L-tyrosine transmembrane transporter activity"/>
    <property type="evidence" value="ECO:0007669"/>
    <property type="project" value="TreeGrafter"/>
</dbReference>
<dbReference type="InterPro" id="IPR013057">
    <property type="entry name" value="AA_transpt_TM"/>
</dbReference>
<dbReference type="Pfam" id="PF01490">
    <property type="entry name" value="Aa_trans"/>
    <property type="match status" value="1"/>
</dbReference>
<evidence type="ECO:0000313" key="8">
    <source>
        <dbReference type="EMBL" id="RKP32303.1"/>
    </source>
</evidence>
<dbReference type="GO" id="GO:0005774">
    <property type="term" value="C:vacuolar membrane"/>
    <property type="evidence" value="ECO:0007669"/>
    <property type="project" value="TreeGrafter"/>
</dbReference>
<feature type="transmembrane region" description="Helical" evidence="6">
    <location>
        <begin position="616"/>
        <end position="637"/>
    </location>
</feature>
<evidence type="ECO:0000259" key="7">
    <source>
        <dbReference type="Pfam" id="PF01490"/>
    </source>
</evidence>
<feature type="transmembrane region" description="Helical" evidence="6">
    <location>
        <begin position="454"/>
        <end position="474"/>
    </location>
</feature>
<gene>
    <name evidence="8" type="ORF">METBISCDRAFT_12309</name>
</gene>
<dbReference type="PANTHER" id="PTHR22950">
    <property type="entry name" value="AMINO ACID TRANSPORTER"/>
    <property type="match status" value="1"/>
</dbReference>
<keyword evidence="3 6" id="KW-0812">Transmembrane</keyword>
<evidence type="ECO:0000256" key="1">
    <source>
        <dbReference type="ARBA" id="ARBA00004141"/>
    </source>
</evidence>
<comment type="subcellular location">
    <subcellularLocation>
        <location evidence="1">Membrane</location>
        <topology evidence="1">Multi-pass membrane protein</topology>
    </subcellularLocation>
</comment>
<feature type="transmembrane region" description="Helical" evidence="6">
    <location>
        <begin position="378"/>
        <end position="401"/>
    </location>
</feature>
<accession>A0A4P9ZH65</accession>
<feature type="domain" description="Amino acid transporter transmembrane" evidence="7">
    <location>
        <begin position="238"/>
        <end position="637"/>
    </location>
</feature>
<dbReference type="OrthoDB" id="1684102at2759"/>
<dbReference type="AlphaFoldDB" id="A0A4P9ZH65"/>